<dbReference type="InterPro" id="IPR041577">
    <property type="entry name" value="RT_RNaseH_2"/>
</dbReference>
<dbReference type="InterPro" id="IPR043502">
    <property type="entry name" value="DNA/RNA_pol_sf"/>
</dbReference>
<dbReference type="CDD" id="cd01647">
    <property type="entry name" value="RT_LTR"/>
    <property type="match status" value="1"/>
</dbReference>
<evidence type="ECO:0000313" key="4">
    <source>
        <dbReference type="Proteomes" id="UP000237271"/>
    </source>
</evidence>
<dbReference type="Pfam" id="PF17919">
    <property type="entry name" value="RT_RNaseH_2"/>
    <property type="match status" value="1"/>
</dbReference>
<dbReference type="FunFam" id="3.30.70.270:FF:000020">
    <property type="entry name" value="Transposon Tf2-6 polyprotein-like Protein"/>
    <property type="match status" value="1"/>
</dbReference>
<feature type="domain" description="Reverse transcriptase/retrotransposon-derived protein RNase H-like" evidence="2">
    <location>
        <begin position="292"/>
        <end position="390"/>
    </location>
</feature>
<keyword evidence="1" id="KW-0511">Multifunctional enzyme</keyword>
<proteinExistence type="predicted"/>
<dbReference type="PANTHER" id="PTHR37984">
    <property type="entry name" value="PROTEIN CBG26694"/>
    <property type="match status" value="1"/>
</dbReference>
<dbReference type="OrthoDB" id="163970at2759"/>
<dbReference type="Proteomes" id="UP000237271">
    <property type="component" value="Unassembled WGS sequence"/>
</dbReference>
<evidence type="ECO:0000259" key="2">
    <source>
        <dbReference type="Pfam" id="PF17919"/>
    </source>
</evidence>
<dbReference type="Gene3D" id="3.10.20.370">
    <property type="match status" value="1"/>
</dbReference>
<dbReference type="InterPro" id="IPR050951">
    <property type="entry name" value="Retrovirus_Pol_polyprotein"/>
</dbReference>
<dbReference type="AlphaFoldDB" id="A0A2P4XLP1"/>
<dbReference type="EMBL" id="NCKW01009615">
    <property type="protein sequence ID" value="POM66444.1"/>
    <property type="molecule type" value="Genomic_DNA"/>
</dbReference>
<evidence type="ECO:0000313" key="3">
    <source>
        <dbReference type="EMBL" id="POM66444.1"/>
    </source>
</evidence>
<dbReference type="Gene3D" id="3.30.70.270">
    <property type="match status" value="2"/>
</dbReference>
<dbReference type="FunFam" id="3.10.20.370:FF:000001">
    <property type="entry name" value="Retrovirus-related Pol polyprotein from transposon 17.6-like protein"/>
    <property type="match status" value="1"/>
</dbReference>
<gene>
    <name evidence="3" type="ORF">PHPALM_17693</name>
</gene>
<dbReference type="InterPro" id="IPR043128">
    <property type="entry name" value="Rev_trsase/Diguanyl_cyclase"/>
</dbReference>
<name>A0A2P4XLP1_9STRA</name>
<keyword evidence="4" id="KW-1185">Reference proteome</keyword>
<dbReference type="CDD" id="cd09274">
    <property type="entry name" value="RNase_HI_RT_Ty3"/>
    <property type="match status" value="1"/>
</dbReference>
<dbReference type="Gene3D" id="3.10.10.10">
    <property type="entry name" value="HIV Type 1 Reverse Transcriptase, subunit A, domain 1"/>
    <property type="match status" value="1"/>
</dbReference>
<protein>
    <submittedName>
        <fullName evidence="3">Pol protein</fullName>
    </submittedName>
</protein>
<evidence type="ECO:0000256" key="1">
    <source>
        <dbReference type="ARBA" id="ARBA00023268"/>
    </source>
</evidence>
<dbReference type="GO" id="GO:0003824">
    <property type="term" value="F:catalytic activity"/>
    <property type="evidence" value="ECO:0007669"/>
    <property type="project" value="UniProtKB-KW"/>
</dbReference>
<sequence length="418" mass="47257">MSFCTNSKTYYQRNSTIERDVEHEIALRPGAVPAAGAPFRHSPVERAALAAKGWIEQSDSPWTSSIFAVPKKDPVTGASVRKVDWIRAGDISQPVRWVIDYRYLNSQTTVPRFPLSRIDDILDTLQGAKIFSCIDLTPGYHQMRLTPGSRPATAFQADVGGGADGVAGMPGSWTRLMRYIFWNSRFSRFCVTLSDHVEHLRATDGPTLGRTVREPTWAQEAVVFLGYRIANSTITLDPAKTAVIRDMVAPTNVRELQQFLGLCGYYRRFLAAYAELVQPLSYLIKQSTSWTWGLLQTIAFEIVKNLLQRSPVLQLPDFARRFFVTTDASYIAVGGVLSQVHDSGEHPVAFQSRKLSDTERRWPAHEKELYAIKFCLEKWKPYLLGDKFTIYTDNIACKWFFTKKTILSKTASLVRVTR</sequence>
<dbReference type="SUPFAM" id="SSF56672">
    <property type="entry name" value="DNA/RNA polymerases"/>
    <property type="match status" value="1"/>
</dbReference>
<comment type="caution">
    <text evidence="3">The sequence shown here is derived from an EMBL/GenBank/DDBJ whole genome shotgun (WGS) entry which is preliminary data.</text>
</comment>
<organism evidence="3 4">
    <name type="scientific">Phytophthora palmivora</name>
    <dbReference type="NCBI Taxonomy" id="4796"/>
    <lineage>
        <taxon>Eukaryota</taxon>
        <taxon>Sar</taxon>
        <taxon>Stramenopiles</taxon>
        <taxon>Oomycota</taxon>
        <taxon>Peronosporomycetes</taxon>
        <taxon>Peronosporales</taxon>
        <taxon>Peronosporaceae</taxon>
        <taxon>Phytophthora</taxon>
    </lineage>
</organism>
<accession>A0A2P4XLP1</accession>
<reference evidence="3 4" key="1">
    <citation type="journal article" date="2017" name="Genome Biol. Evol.">
        <title>Phytophthora megakarya and P. palmivora, closely related causal agents of cacao black pod rot, underwent increases in genome sizes and gene numbers by different mechanisms.</title>
        <authorList>
            <person name="Ali S.S."/>
            <person name="Shao J."/>
            <person name="Lary D.J."/>
            <person name="Kronmiller B."/>
            <person name="Shen D."/>
            <person name="Strem M.D."/>
            <person name="Amoako-Attah I."/>
            <person name="Akrofi A.Y."/>
            <person name="Begoude B.A."/>
            <person name="Ten Hoopen G.M."/>
            <person name="Coulibaly K."/>
            <person name="Kebe B.I."/>
            <person name="Melnick R.L."/>
            <person name="Guiltinan M.J."/>
            <person name="Tyler B.M."/>
            <person name="Meinhardt L.W."/>
            <person name="Bailey B.A."/>
        </authorList>
    </citation>
    <scope>NUCLEOTIDE SEQUENCE [LARGE SCALE GENOMIC DNA]</scope>
    <source>
        <strain evidence="4">sbr112.9</strain>
    </source>
</reference>
<dbReference type="PANTHER" id="PTHR37984:SF5">
    <property type="entry name" value="PROTEIN NYNRIN-LIKE"/>
    <property type="match status" value="1"/>
</dbReference>